<evidence type="ECO:0000256" key="1">
    <source>
        <dbReference type="ARBA" id="ARBA00023002"/>
    </source>
</evidence>
<evidence type="ECO:0000256" key="2">
    <source>
        <dbReference type="ARBA" id="ARBA00023027"/>
    </source>
</evidence>
<dbReference type="AlphaFoldDB" id="A0A1G6IE39"/>
<dbReference type="InterPro" id="IPR036291">
    <property type="entry name" value="NAD(P)-bd_dom_sf"/>
</dbReference>
<keyword evidence="2" id="KW-0520">NAD</keyword>
<dbReference type="OrthoDB" id="9805416at2"/>
<evidence type="ECO:0000313" key="5">
    <source>
        <dbReference type="Proteomes" id="UP000242949"/>
    </source>
</evidence>
<dbReference type="FunFam" id="3.40.50.720:FF:000363">
    <property type="entry name" value="D-isomer specific 2-hydroxyacid dehydrogenase"/>
    <property type="match status" value="1"/>
</dbReference>
<gene>
    <name evidence="4" type="ORF">SAMN05421734_1045</name>
</gene>
<reference evidence="5" key="1">
    <citation type="submission" date="2016-09" db="EMBL/GenBank/DDBJ databases">
        <authorList>
            <person name="Varghese N."/>
            <person name="Submissions S."/>
        </authorList>
    </citation>
    <scope>NUCLEOTIDE SEQUENCE [LARGE SCALE GENOMIC DNA]</scope>
    <source>
        <strain evidence="5">S5</strain>
    </source>
</reference>
<name>A0A1G6IE39_9BACI</name>
<sequence length="316" mass="35858">MLIVSTTRLTNKLEKQLIDRYPTCQFVFSESIDEAEAYFQDVEVLITYGEDMAEEHIDKAPNLKWIMVISAGVEMMPLKAIEKRDVLLTNAKGIHKIPMAEYAISMLLNYYRSNLAFANAQEDKEWNQKIPTKEISHRTMSIVGAGAIGEELARLAQAFRMKTIAVTNRGGERPYFDEVFDTDHLENALEQSDFVISILPSTSKTHHFYQPHHFKVMKQDAVFLNMGRGDAVEASVLIDALNSGEIEHAILDVTPIEPLPSDHEFWDHQSITLTPHVSGKSVFYLPRALAIFEDNLNEYLNDKKPSVNVINPSRGY</sequence>
<dbReference type="STRING" id="1612202.SAMN05421734_1045"/>
<dbReference type="Proteomes" id="UP000242949">
    <property type="component" value="Unassembled WGS sequence"/>
</dbReference>
<dbReference type="SUPFAM" id="SSF52283">
    <property type="entry name" value="Formate/glycerate dehydrogenase catalytic domain-like"/>
    <property type="match status" value="1"/>
</dbReference>
<dbReference type="Gene3D" id="3.40.50.720">
    <property type="entry name" value="NAD(P)-binding Rossmann-like Domain"/>
    <property type="match status" value="2"/>
</dbReference>
<organism evidence="4 5">
    <name type="scientific">Pelagirhabdus alkalitolerans</name>
    <dbReference type="NCBI Taxonomy" id="1612202"/>
    <lineage>
        <taxon>Bacteria</taxon>
        <taxon>Bacillati</taxon>
        <taxon>Bacillota</taxon>
        <taxon>Bacilli</taxon>
        <taxon>Bacillales</taxon>
        <taxon>Bacillaceae</taxon>
        <taxon>Pelagirhabdus</taxon>
    </lineage>
</organism>
<evidence type="ECO:0000313" key="4">
    <source>
        <dbReference type="EMBL" id="SDC04817.1"/>
    </source>
</evidence>
<protein>
    <submittedName>
        <fullName evidence="4">Phosphoglycerate dehydrogenase</fullName>
    </submittedName>
</protein>
<dbReference type="PANTHER" id="PTHR43333:SF1">
    <property type="entry name" value="D-ISOMER SPECIFIC 2-HYDROXYACID DEHYDROGENASE NAD-BINDING DOMAIN-CONTAINING PROTEIN"/>
    <property type="match status" value="1"/>
</dbReference>
<feature type="domain" description="D-isomer specific 2-hydroxyacid dehydrogenase NAD-binding" evidence="3">
    <location>
        <begin position="104"/>
        <end position="278"/>
    </location>
</feature>
<dbReference type="InterPro" id="IPR006140">
    <property type="entry name" value="D-isomer_DH_NAD-bd"/>
</dbReference>
<dbReference type="SUPFAM" id="SSF51735">
    <property type="entry name" value="NAD(P)-binding Rossmann-fold domains"/>
    <property type="match status" value="1"/>
</dbReference>
<proteinExistence type="predicted"/>
<keyword evidence="5" id="KW-1185">Reference proteome</keyword>
<evidence type="ECO:0000259" key="3">
    <source>
        <dbReference type="Pfam" id="PF02826"/>
    </source>
</evidence>
<dbReference type="CDD" id="cd05300">
    <property type="entry name" value="2-Hacid_dh_1"/>
    <property type="match status" value="1"/>
</dbReference>
<dbReference type="EMBL" id="FMYI01000004">
    <property type="protein sequence ID" value="SDC04817.1"/>
    <property type="molecule type" value="Genomic_DNA"/>
</dbReference>
<keyword evidence="1" id="KW-0560">Oxidoreductase</keyword>
<accession>A0A1G6IE39</accession>
<dbReference type="GO" id="GO:0016616">
    <property type="term" value="F:oxidoreductase activity, acting on the CH-OH group of donors, NAD or NADP as acceptor"/>
    <property type="evidence" value="ECO:0007669"/>
    <property type="project" value="InterPro"/>
</dbReference>
<dbReference type="PANTHER" id="PTHR43333">
    <property type="entry name" value="2-HACID_DH_C DOMAIN-CONTAINING PROTEIN"/>
    <property type="match status" value="1"/>
</dbReference>
<dbReference type="Pfam" id="PF02826">
    <property type="entry name" value="2-Hacid_dh_C"/>
    <property type="match status" value="1"/>
</dbReference>
<dbReference type="GO" id="GO:0051287">
    <property type="term" value="F:NAD binding"/>
    <property type="evidence" value="ECO:0007669"/>
    <property type="project" value="InterPro"/>
</dbReference>